<dbReference type="CDD" id="cd12152">
    <property type="entry name" value="F1-ATPase_delta"/>
    <property type="match status" value="1"/>
</dbReference>
<evidence type="ECO:0000256" key="2">
    <source>
        <dbReference type="ARBA" id="ARBA00004202"/>
    </source>
</evidence>
<dbReference type="GO" id="GO:0005524">
    <property type="term" value="F:ATP binding"/>
    <property type="evidence" value="ECO:0007669"/>
    <property type="project" value="UniProtKB-UniRule"/>
</dbReference>
<evidence type="ECO:0000256" key="1">
    <source>
        <dbReference type="ARBA" id="ARBA00003543"/>
    </source>
</evidence>
<dbReference type="GO" id="GO:0005886">
    <property type="term" value="C:plasma membrane"/>
    <property type="evidence" value="ECO:0007669"/>
    <property type="project" value="UniProtKB-SubCell"/>
</dbReference>
<keyword evidence="5 11" id="KW-1003">Cell membrane</keyword>
<evidence type="ECO:0000313" key="15">
    <source>
        <dbReference type="EMBL" id="MBU3804837.1"/>
    </source>
</evidence>
<evidence type="ECO:0000256" key="9">
    <source>
        <dbReference type="ARBA" id="ARBA00023196"/>
    </source>
</evidence>
<evidence type="ECO:0000256" key="10">
    <source>
        <dbReference type="ARBA" id="ARBA00023310"/>
    </source>
</evidence>
<evidence type="ECO:0000256" key="7">
    <source>
        <dbReference type="ARBA" id="ARBA00023065"/>
    </source>
</evidence>
<keyword evidence="6 11" id="KW-0375">Hydrogen ion transport</keyword>
<dbReference type="Pfam" id="PF00401">
    <property type="entry name" value="ATP-synt_DE"/>
    <property type="match status" value="1"/>
</dbReference>
<protein>
    <recommendedName>
        <fullName evidence="11">ATP synthase epsilon chain</fullName>
    </recommendedName>
    <alternativeName>
        <fullName evidence="11">ATP synthase F1 sector epsilon subunit</fullName>
    </alternativeName>
    <alternativeName>
        <fullName evidence="11">F-ATPase epsilon subunit</fullName>
    </alternativeName>
</protein>
<comment type="subunit">
    <text evidence="11 12">F-type ATPases have 2 components, CF(1) - the catalytic core - and CF(0) - the membrane proton channel. CF(1) has five subunits: alpha(3), beta(3), gamma(1), delta(1), epsilon(1). CF(0) has three main subunits: a, b and c.</text>
</comment>
<dbReference type="InterPro" id="IPR036794">
    <property type="entry name" value="ATP_F1_dsu/esu_C_sf"/>
</dbReference>
<comment type="subcellular location">
    <subcellularLocation>
        <location evidence="2 11">Cell membrane</location>
        <topology evidence="2 11">Peripheral membrane protein</topology>
    </subcellularLocation>
</comment>
<evidence type="ECO:0000256" key="12">
    <source>
        <dbReference type="RuleBase" id="RU003656"/>
    </source>
</evidence>
<reference evidence="15" key="1">
    <citation type="journal article" date="2021" name="PeerJ">
        <title>Extensive microbial diversity within the chicken gut microbiome revealed by metagenomics and culture.</title>
        <authorList>
            <person name="Gilroy R."/>
            <person name="Ravi A."/>
            <person name="Getino M."/>
            <person name="Pursley I."/>
            <person name="Horton D.L."/>
            <person name="Alikhan N.F."/>
            <person name="Baker D."/>
            <person name="Gharbi K."/>
            <person name="Hall N."/>
            <person name="Watson M."/>
            <person name="Adriaenssens E.M."/>
            <person name="Foster-Nyarko E."/>
            <person name="Jarju S."/>
            <person name="Secka A."/>
            <person name="Antonio M."/>
            <person name="Oren A."/>
            <person name="Chaudhuri R.R."/>
            <person name="La Ragione R."/>
            <person name="Hildebrand F."/>
            <person name="Pallen M.J."/>
        </authorList>
    </citation>
    <scope>NUCLEOTIDE SEQUENCE</scope>
    <source>
        <strain evidence="15">B5-657</strain>
    </source>
</reference>
<evidence type="ECO:0000256" key="4">
    <source>
        <dbReference type="ARBA" id="ARBA00022448"/>
    </source>
</evidence>
<evidence type="ECO:0000313" key="16">
    <source>
        <dbReference type="Proteomes" id="UP000824229"/>
    </source>
</evidence>
<dbReference type="Gene3D" id="2.60.15.10">
    <property type="entry name" value="F0F1 ATP synthase delta/epsilon subunit, N-terminal"/>
    <property type="match status" value="1"/>
</dbReference>
<organism evidence="15 16">
    <name type="scientific">Candidatus Cellulosilyticum pullistercoris</name>
    <dbReference type="NCBI Taxonomy" id="2838521"/>
    <lineage>
        <taxon>Bacteria</taxon>
        <taxon>Bacillati</taxon>
        <taxon>Bacillota</taxon>
        <taxon>Clostridia</taxon>
        <taxon>Lachnospirales</taxon>
        <taxon>Cellulosilyticaceae</taxon>
        <taxon>Cellulosilyticum</taxon>
    </lineage>
</organism>
<dbReference type="Pfam" id="PF02823">
    <property type="entry name" value="ATP-synt_DE_N"/>
    <property type="match status" value="1"/>
</dbReference>
<dbReference type="PANTHER" id="PTHR13822">
    <property type="entry name" value="ATP SYNTHASE DELTA/EPSILON CHAIN"/>
    <property type="match status" value="1"/>
</dbReference>
<feature type="domain" description="ATP synthase epsilon subunit C-terminal" evidence="13">
    <location>
        <begin position="89"/>
        <end position="133"/>
    </location>
</feature>
<dbReference type="PANTHER" id="PTHR13822:SF10">
    <property type="entry name" value="ATP SYNTHASE EPSILON CHAIN, CHLOROPLASTIC"/>
    <property type="match status" value="1"/>
</dbReference>
<dbReference type="GO" id="GO:0045259">
    <property type="term" value="C:proton-transporting ATP synthase complex"/>
    <property type="evidence" value="ECO:0007669"/>
    <property type="project" value="UniProtKB-KW"/>
</dbReference>
<dbReference type="InterPro" id="IPR020546">
    <property type="entry name" value="ATP_synth_F1_dsu/esu_N"/>
</dbReference>
<feature type="domain" description="ATP synthase F1 complex delta/epsilon subunit N-terminal" evidence="14">
    <location>
        <begin position="8"/>
        <end position="84"/>
    </location>
</feature>
<dbReference type="SUPFAM" id="SSF46604">
    <property type="entry name" value="Epsilon subunit of F1F0-ATP synthase C-terminal domain"/>
    <property type="match status" value="1"/>
</dbReference>
<evidence type="ECO:0000256" key="6">
    <source>
        <dbReference type="ARBA" id="ARBA00022781"/>
    </source>
</evidence>
<name>A0A9E2KE33_9FIRM</name>
<evidence type="ECO:0000256" key="3">
    <source>
        <dbReference type="ARBA" id="ARBA00005712"/>
    </source>
</evidence>
<sequence>MKMANTFYLEIIASDHKFYTGECEELVFPAIDGLYGVLPGHEPMVTAVDSGELKFKVDGKWKYAAVSDGFAQILPKKVVLLADTVELPEEIDIKRAQEAKLRAEEKLRQKQSILEYYQTQASLNRAMNRLKVTKRHFK</sequence>
<dbReference type="InterPro" id="IPR020547">
    <property type="entry name" value="ATP_synth_F1_esu_C"/>
</dbReference>
<dbReference type="HAMAP" id="MF_00530">
    <property type="entry name" value="ATP_synth_epsil_bac"/>
    <property type="match status" value="1"/>
</dbReference>
<dbReference type="AlphaFoldDB" id="A0A9E2KE33"/>
<dbReference type="SUPFAM" id="SSF51344">
    <property type="entry name" value="Epsilon subunit of F1F0-ATP synthase N-terminal domain"/>
    <property type="match status" value="1"/>
</dbReference>
<evidence type="ECO:0000256" key="11">
    <source>
        <dbReference type="HAMAP-Rule" id="MF_00530"/>
    </source>
</evidence>
<dbReference type="InterPro" id="IPR036771">
    <property type="entry name" value="ATPsynth_dsu/esu_N"/>
</dbReference>
<reference evidence="15" key="2">
    <citation type="submission" date="2021-04" db="EMBL/GenBank/DDBJ databases">
        <authorList>
            <person name="Gilroy R."/>
        </authorList>
    </citation>
    <scope>NUCLEOTIDE SEQUENCE</scope>
    <source>
        <strain evidence="15">B5-657</strain>
    </source>
</reference>
<gene>
    <name evidence="11 15" type="primary">atpC</name>
    <name evidence="15" type="ORF">H9872_08790</name>
</gene>
<keyword evidence="10 11" id="KW-0066">ATP synthesis</keyword>
<dbReference type="InterPro" id="IPR001469">
    <property type="entry name" value="ATP_synth_F1_dsu/esu"/>
</dbReference>
<dbReference type="GO" id="GO:0046933">
    <property type="term" value="F:proton-transporting ATP synthase activity, rotational mechanism"/>
    <property type="evidence" value="ECO:0007669"/>
    <property type="project" value="UniProtKB-UniRule"/>
</dbReference>
<comment type="similarity">
    <text evidence="3 11 12">Belongs to the ATPase epsilon chain family.</text>
</comment>
<evidence type="ECO:0000259" key="13">
    <source>
        <dbReference type="Pfam" id="PF00401"/>
    </source>
</evidence>
<dbReference type="FunFam" id="1.20.5.440:FF:000001">
    <property type="entry name" value="ATP synthase epsilon chain"/>
    <property type="match status" value="1"/>
</dbReference>
<dbReference type="NCBIfam" id="TIGR01216">
    <property type="entry name" value="ATP_synt_epsi"/>
    <property type="match status" value="1"/>
</dbReference>
<comment type="caution">
    <text evidence="15">The sequence shown here is derived from an EMBL/GenBank/DDBJ whole genome shotgun (WGS) entry which is preliminary data.</text>
</comment>
<proteinExistence type="inferred from homology"/>
<dbReference type="EMBL" id="JAHLFQ010000205">
    <property type="protein sequence ID" value="MBU3804837.1"/>
    <property type="molecule type" value="Genomic_DNA"/>
</dbReference>
<evidence type="ECO:0000256" key="8">
    <source>
        <dbReference type="ARBA" id="ARBA00023136"/>
    </source>
</evidence>
<dbReference type="Gene3D" id="1.20.5.440">
    <property type="entry name" value="ATP synthase delta/epsilon subunit, C-terminal domain"/>
    <property type="match status" value="1"/>
</dbReference>
<accession>A0A9E2KE33</accession>
<comment type="function">
    <text evidence="1 11">Produces ATP from ADP in the presence of a proton gradient across the membrane.</text>
</comment>
<keyword evidence="9 11" id="KW-0139">CF(1)</keyword>
<keyword evidence="8 11" id="KW-0472">Membrane</keyword>
<keyword evidence="4 11" id="KW-0813">Transport</keyword>
<evidence type="ECO:0000256" key="5">
    <source>
        <dbReference type="ARBA" id="ARBA00022475"/>
    </source>
</evidence>
<dbReference type="Proteomes" id="UP000824229">
    <property type="component" value="Unassembled WGS sequence"/>
</dbReference>
<keyword evidence="7 11" id="KW-0406">Ion transport</keyword>
<evidence type="ECO:0000259" key="14">
    <source>
        <dbReference type="Pfam" id="PF02823"/>
    </source>
</evidence>